<dbReference type="PROSITE" id="PS00463">
    <property type="entry name" value="ZN2_CY6_FUNGAL_1"/>
    <property type="match status" value="1"/>
</dbReference>
<dbReference type="STRING" id="988480.A0A075AUE6"/>
<dbReference type="Proteomes" id="UP000030755">
    <property type="component" value="Unassembled WGS sequence"/>
</dbReference>
<evidence type="ECO:0000256" key="1">
    <source>
        <dbReference type="ARBA" id="ARBA00022723"/>
    </source>
</evidence>
<reference evidence="5 6" key="1">
    <citation type="journal article" date="2013" name="Curr. Biol.">
        <title>Shared signatures of parasitism and phylogenomics unite Cryptomycota and microsporidia.</title>
        <authorList>
            <person name="James T.Y."/>
            <person name="Pelin A."/>
            <person name="Bonen L."/>
            <person name="Ahrendt S."/>
            <person name="Sain D."/>
            <person name="Corradi N."/>
            <person name="Stajich J.E."/>
        </authorList>
    </citation>
    <scope>NUCLEOTIDE SEQUENCE [LARGE SCALE GENOMIC DNA]</scope>
    <source>
        <strain evidence="5 6">CSF55</strain>
    </source>
</reference>
<dbReference type="InterPro" id="IPR001138">
    <property type="entry name" value="Zn2Cys6_DnaBD"/>
</dbReference>
<gene>
    <name evidence="5" type="ORF">O9G_002606</name>
</gene>
<keyword evidence="5" id="KW-0238">DNA-binding</keyword>
<keyword evidence="6" id="KW-1185">Reference proteome</keyword>
<feature type="compositionally biased region" description="Basic and acidic residues" evidence="3">
    <location>
        <begin position="33"/>
        <end position="45"/>
    </location>
</feature>
<dbReference type="EMBL" id="KE561184">
    <property type="protein sequence ID" value="EPZ32112.1"/>
    <property type="molecule type" value="Genomic_DNA"/>
</dbReference>
<dbReference type="OrthoDB" id="1555531at2759"/>
<dbReference type="AlphaFoldDB" id="A0A075AUE6"/>
<dbReference type="CDD" id="cd00067">
    <property type="entry name" value="GAL4"/>
    <property type="match status" value="1"/>
</dbReference>
<dbReference type="SUPFAM" id="SSF57701">
    <property type="entry name" value="Zn2/Cys6 DNA-binding domain"/>
    <property type="match status" value="1"/>
</dbReference>
<evidence type="ECO:0000256" key="3">
    <source>
        <dbReference type="SAM" id="MobiDB-lite"/>
    </source>
</evidence>
<dbReference type="GO" id="GO:0008270">
    <property type="term" value="F:zinc ion binding"/>
    <property type="evidence" value="ECO:0007669"/>
    <property type="project" value="InterPro"/>
</dbReference>
<dbReference type="InterPro" id="IPR036864">
    <property type="entry name" value="Zn2-C6_fun-type_DNA-bd_sf"/>
</dbReference>
<dbReference type="InterPro" id="IPR050335">
    <property type="entry name" value="ERT1_acuK_gluconeogen_tf"/>
</dbReference>
<feature type="domain" description="Zn(2)-C6 fungal-type" evidence="4">
    <location>
        <begin position="250"/>
        <end position="280"/>
    </location>
</feature>
<evidence type="ECO:0000259" key="4">
    <source>
        <dbReference type="PROSITE" id="PS50048"/>
    </source>
</evidence>
<feature type="region of interest" description="Disordered" evidence="3">
    <location>
        <begin position="1"/>
        <end position="61"/>
    </location>
</feature>
<evidence type="ECO:0000313" key="6">
    <source>
        <dbReference type="Proteomes" id="UP000030755"/>
    </source>
</evidence>
<accession>A0A075AUE6</accession>
<dbReference type="HOGENOM" id="CLU_802048_0_0_1"/>
<dbReference type="Gene3D" id="4.10.240.10">
    <property type="entry name" value="Zn(2)-C6 fungal-type DNA-binding domain"/>
    <property type="match status" value="1"/>
</dbReference>
<dbReference type="PANTHER" id="PTHR47659">
    <property type="entry name" value="ZN(II)2CYS6 TRANSCRIPTION FACTOR (EUROFUNG)-RELATED"/>
    <property type="match status" value="1"/>
</dbReference>
<feature type="compositionally biased region" description="Polar residues" evidence="3">
    <location>
        <begin position="14"/>
        <end position="23"/>
    </location>
</feature>
<dbReference type="PANTHER" id="PTHR47659:SF4">
    <property type="entry name" value="ZN(II)2CYS6 TRANSCRIPTION FACTOR (EUROFUNG)"/>
    <property type="match status" value="1"/>
</dbReference>
<dbReference type="SMART" id="SM00066">
    <property type="entry name" value="GAL4"/>
    <property type="match status" value="1"/>
</dbReference>
<proteinExistence type="predicted"/>
<dbReference type="PROSITE" id="PS50048">
    <property type="entry name" value="ZN2_CY6_FUNGAL_2"/>
    <property type="match status" value="1"/>
</dbReference>
<name>A0A075AUE6_ROZAC</name>
<dbReference type="GO" id="GO:0000981">
    <property type="term" value="F:DNA-binding transcription factor activity, RNA polymerase II-specific"/>
    <property type="evidence" value="ECO:0007669"/>
    <property type="project" value="InterPro"/>
</dbReference>
<organism evidence="5 6">
    <name type="scientific">Rozella allomycis (strain CSF55)</name>
    <dbReference type="NCBI Taxonomy" id="988480"/>
    <lineage>
        <taxon>Eukaryota</taxon>
        <taxon>Fungi</taxon>
        <taxon>Fungi incertae sedis</taxon>
        <taxon>Cryptomycota</taxon>
        <taxon>Cryptomycota incertae sedis</taxon>
        <taxon>Rozella</taxon>
    </lineage>
</organism>
<sequence>MATSSETIEKPDSLITTDASNRTILPGIQPFPTHRDESKNTKEVQDYPTNNGKAWDGRDSTEKTDENILHYTHPFRLPDLNSHMENNNTFMFHNWGSNPSYYEYYPYFTPLPSLPVQDLCDKRKIFENKDPLFPSNHAVYFPSNYFAQHSVAPSFVRLKEINNFLSGDQDNVKTRYHDMETDIEAALEPKKKRQGIKGRKYKQENQVGKELDYLALIHGQANVSLYAGEQISNEGVDKARQKRQKHVQKACIHCKKAHLACDTNRPCVRCVRLGKTDCVDVEHKRRGRPKANPEKKKADIACYSVFADDPKNLAKNPTILAQMCNDVFQPFPLFSVDHGHKDNQTQ</sequence>
<keyword evidence="2" id="KW-0539">Nucleus</keyword>
<evidence type="ECO:0000313" key="5">
    <source>
        <dbReference type="EMBL" id="EPZ32112.1"/>
    </source>
</evidence>
<protein>
    <submittedName>
        <fullName evidence="5">Zn(2)-C6 fungal-type DNA-binding domain-containing protein</fullName>
    </submittedName>
</protein>
<keyword evidence="1" id="KW-0479">Metal-binding</keyword>
<dbReference type="Pfam" id="PF00172">
    <property type="entry name" value="Zn_clus"/>
    <property type="match status" value="1"/>
</dbReference>
<dbReference type="GO" id="GO:0003677">
    <property type="term" value="F:DNA binding"/>
    <property type="evidence" value="ECO:0007669"/>
    <property type="project" value="UniProtKB-KW"/>
</dbReference>
<evidence type="ECO:0000256" key="2">
    <source>
        <dbReference type="ARBA" id="ARBA00023242"/>
    </source>
</evidence>